<evidence type="ECO:0000259" key="3">
    <source>
        <dbReference type="PROSITE" id="PS50977"/>
    </source>
</evidence>
<dbReference type="EMBL" id="FNQE01000011">
    <property type="protein sequence ID" value="SDY92737.1"/>
    <property type="molecule type" value="Genomic_DNA"/>
</dbReference>
<dbReference type="PRINTS" id="PR00455">
    <property type="entry name" value="HTHTETR"/>
</dbReference>
<dbReference type="STRING" id="415015.SAMN05660462_01273"/>
<organism evidence="4 5">
    <name type="scientific">Proteiniborus ethanoligenes</name>
    <dbReference type="NCBI Taxonomy" id="415015"/>
    <lineage>
        <taxon>Bacteria</taxon>
        <taxon>Bacillati</taxon>
        <taxon>Bacillota</taxon>
        <taxon>Clostridia</taxon>
        <taxon>Eubacteriales</taxon>
        <taxon>Proteiniborus</taxon>
    </lineage>
</organism>
<accession>A0A1H3NUZ8</accession>
<evidence type="ECO:0000313" key="5">
    <source>
        <dbReference type="Proteomes" id="UP000198625"/>
    </source>
</evidence>
<protein>
    <submittedName>
        <fullName evidence="4">Transcriptional regulator, TetR family</fullName>
    </submittedName>
</protein>
<dbReference type="Gene3D" id="1.10.357.10">
    <property type="entry name" value="Tetracycline Repressor, domain 2"/>
    <property type="match status" value="1"/>
</dbReference>
<dbReference type="PANTHER" id="PTHR43479">
    <property type="entry name" value="ACREF/ENVCD OPERON REPRESSOR-RELATED"/>
    <property type="match status" value="1"/>
</dbReference>
<dbReference type="GO" id="GO:0003677">
    <property type="term" value="F:DNA binding"/>
    <property type="evidence" value="ECO:0007669"/>
    <property type="project" value="UniProtKB-UniRule"/>
</dbReference>
<dbReference type="AlphaFoldDB" id="A0A1H3NUZ8"/>
<evidence type="ECO:0000256" key="2">
    <source>
        <dbReference type="PROSITE-ProRule" id="PRU00335"/>
    </source>
</evidence>
<evidence type="ECO:0000256" key="1">
    <source>
        <dbReference type="ARBA" id="ARBA00023125"/>
    </source>
</evidence>
<dbReference type="Pfam" id="PF00440">
    <property type="entry name" value="TetR_N"/>
    <property type="match status" value="1"/>
</dbReference>
<dbReference type="PANTHER" id="PTHR43479:SF11">
    <property type="entry name" value="ACREF_ENVCD OPERON REPRESSOR-RELATED"/>
    <property type="match status" value="1"/>
</dbReference>
<dbReference type="InterPro" id="IPR009057">
    <property type="entry name" value="Homeodomain-like_sf"/>
</dbReference>
<dbReference type="Proteomes" id="UP000198625">
    <property type="component" value="Unassembled WGS sequence"/>
</dbReference>
<sequence>MPTREKIIYEALSLFSVKGYDAVTIRQIASAVGIKESSIYNHFKNKQDILNKIIDETLKRYYEVLENIKLPQSEDDNVSELYDNITDDAFLDMCTKIFLFYLKDDYISKLRRLLTIEQYGNKEIGETFRHVFIDRILETQRQVLQKFIDSGRFIQGDAYTMALHFYSPVFLLLYKYDNCPESEEQAITALKKHANQYNAIYRRNSIEREETNL</sequence>
<dbReference type="InterPro" id="IPR050624">
    <property type="entry name" value="HTH-type_Tx_Regulator"/>
</dbReference>
<dbReference type="RefSeq" id="WP_176967892.1">
    <property type="nucleotide sequence ID" value="NZ_FNQE01000011.1"/>
</dbReference>
<evidence type="ECO:0000313" key="4">
    <source>
        <dbReference type="EMBL" id="SDY92737.1"/>
    </source>
</evidence>
<keyword evidence="1 2" id="KW-0238">DNA-binding</keyword>
<proteinExistence type="predicted"/>
<feature type="domain" description="HTH tetR-type" evidence="3">
    <location>
        <begin position="1"/>
        <end position="61"/>
    </location>
</feature>
<feature type="DNA-binding region" description="H-T-H motif" evidence="2">
    <location>
        <begin position="24"/>
        <end position="43"/>
    </location>
</feature>
<gene>
    <name evidence="4" type="ORF">SAMN05660462_01273</name>
</gene>
<dbReference type="SUPFAM" id="SSF46689">
    <property type="entry name" value="Homeodomain-like"/>
    <property type="match status" value="1"/>
</dbReference>
<dbReference type="InterPro" id="IPR001647">
    <property type="entry name" value="HTH_TetR"/>
</dbReference>
<reference evidence="4 5" key="1">
    <citation type="submission" date="2016-10" db="EMBL/GenBank/DDBJ databases">
        <authorList>
            <person name="de Groot N.N."/>
        </authorList>
    </citation>
    <scope>NUCLEOTIDE SEQUENCE [LARGE SCALE GENOMIC DNA]</scope>
    <source>
        <strain evidence="4 5">DSM 21650</strain>
    </source>
</reference>
<keyword evidence="5" id="KW-1185">Reference proteome</keyword>
<name>A0A1H3NUZ8_9FIRM</name>
<dbReference type="PROSITE" id="PS50977">
    <property type="entry name" value="HTH_TETR_2"/>
    <property type="match status" value="1"/>
</dbReference>